<dbReference type="Gene3D" id="3.80.10.10">
    <property type="entry name" value="Ribonuclease Inhibitor"/>
    <property type="match status" value="1"/>
</dbReference>
<evidence type="ECO:0000313" key="2">
    <source>
        <dbReference type="Proteomes" id="UP000823597"/>
    </source>
</evidence>
<dbReference type="Proteomes" id="UP000823597">
    <property type="component" value="Unassembled WGS sequence"/>
</dbReference>
<proteinExistence type="predicted"/>
<dbReference type="EMBL" id="JADIME010000084">
    <property type="protein sequence ID" value="MBO8465911.1"/>
    <property type="molecule type" value="Genomic_DNA"/>
</dbReference>
<comment type="caution">
    <text evidence="1">The sequence shown here is derived from an EMBL/GenBank/DDBJ whole genome shotgun (WGS) entry which is preliminary data.</text>
</comment>
<organism evidence="1 2">
    <name type="scientific">Candidatus Merdivivens pullistercoris</name>
    <dbReference type="NCBI Taxonomy" id="2840873"/>
    <lineage>
        <taxon>Bacteria</taxon>
        <taxon>Pseudomonadati</taxon>
        <taxon>Bacteroidota</taxon>
        <taxon>Bacteroidia</taxon>
        <taxon>Bacteroidales</taxon>
        <taxon>Muribaculaceae</taxon>
        <taxon>Muribaculaceae incertae sedis</taxon>
        <taxon>Candidatus Merdivivens</taxon>
    </lineage>
</organism>
<reference evidence="1" key="1">
    <citation type="submission" date="2020-10" db="EMBL/GenBank/DDBJ databases">
        <authorList>
            <person name="Gilroy R."/>
        </authorList>
    </citation>
    <scope>NUCLEOTIDE SEQUENCE</scope>
    <source>
        <strain evidence="1">10037</strain>
    </source>
</reference>
<dbReference type="AlphaFoldDB" id="A0A9D9I6G1"/>
<gene>
    <name evidence="1" type="ORF">IAB93_07960</name>
</gene>
<accession>A0A9D9I6G1</accession>
<evidence type="ECO:0000313" key="1">
    <source>
        <dbReference type="EMBL" id="MBO8465911.1"/>
    </source>
</evidence>
<dbReference type="InterPro" id="IPR032675">
    <property type="entry name" value="LRR_dom_sf"/>
</dbReference>
<protein>
    <submittedName>
        <fullName evidence="1">Uncharacterized protein</fullName>
    </submittedName>
</protein>
<name>A0A9D9I6G1_9BACT</name>
<reference evidence="1" key="2">
    <citation type="journal article" date="2021" name="PeerJ">
        <title>Extensive microbial diversity within the chicken gut microbiome revealed by metagenomics and culture.</title>
        <authorList>
            <person name="Gilroy R."/>
            <person name="Ravi A."/>
            <person name="Getino M."/>
            <person name="Pursley I."/>
            <person name="Horton D.L."/>
            <person name="Alikhan N.F."/>
            <person name="Baker D."/>
            <person name="Gharbi K."/>
            <person name="Hall N."/>
            <person name="Watson M."/>
            <person name="Adriaenssens E.M."/>
            <person name="Foster-Nyarko E."/>
            <person name="Jarju S."/>
            <person name="Secka A."/>
            <person name="Antonio M."/>
            <person name="Oren A."/>
            <person name="Chaudhuri R.R."/>
            <person name="La Ragione R."/>
            <person name="Hildebrand F."/>
            <person name="Pallen M.J."/>
        </authorList>
    </citation>
    <scope>NUCLEOTIDE SEQUENCE</scope>
    <source>
        <strain evidence="1">10037</strain>
    </source>
</reference>
<sequence length="139" mass="15187">MLQDLTDLNIDGCTAITYFSGDNNQLSDASIFYQCGEITHISLPGNNITSFDPSNLPMLGALDLADNDLKGTLDISTMPDLNMQTDVIGNPSLEKLYISESQATALRMPFFNVQIKWDEETTEVLIVDENGEVIPNPGA</sequence>
<dbReference type="SUPFAM" id="SSF52058">
    <property type="entry name" value="L domain-like"/>
    <property type="match status" value="1"/>
</dbReference>